<keyword evidence="1 6" id="KW-0436">Ligase</keyword>
<dbReference type="GO" id="GO:0005737">
    <property type="term" value="C:cytoplasm"/>
    <property type="evidence" value="ECO:0007669"/>
    <property type="project" value="UniProtKB-SubCell"/>
</dbReference>
<dbReference type="AlphaFoldDB" id="A0A1B2EE60"/>
<feature type="domain" description="tRNA(Ile)-lysidine/2-thiocytidine synthase N-terminal" evidence="7">
    <location>
        <begin position="29"/>
        <end position="208"/>
    </location>
</feature>
<dbReference type="RefSeq" id="WP_099509246.1">
    <property type="nucleotide sequence ID" value="NZ_CP016616.1"/>
</dbReference>
<reference evidence="8" key="1">
    <citation type="submission" date="2016-07" db="EMBL/GenBank/DDBJ databases">
        <title>Microvirga ossetica sp. nov. a new species of rhizobia isolated from root nodules of the legume species Vicia alpestris Steven originated from North Ossetia region in the Caucasus.</title>
        <authorList>
            <person name="Safronova V.I."/>
            <person name="Kuznetsova I.G."/>
            <person name="Sazanova A.L."/>
            <person name="Belimov A."/>
            <person name="Andronov E."/>
            <person name="Osledkin Y.S."/>
            <person name="Onishchuk O.P."/>
            <person name="Kurchak O.N."/>
            <person name="Shaposhnikov A.I."/>
            <person name="Willems A."/>
            <person name="Tikhonovich I.A."/>
        </authorList>
    </citation>
    <scope>NUCLEOTIDE SEQUENCE [LARGE SCALE GENOMIC DNA]</scope>
    <source>
        <strain evidence="8">V5/3M</strain>
    </source>
</reference>
<gene>
    <name evidence="6" type="primary">tilS</name>
    <name evidence="8" type="ORF">BB934_08415</name>
</gene>
<evidence type="ECO:0000256" key="6">
    <source>
        <dbReference type="HAMAP-Rule" id="MF_01161"/>
    </source>
</evidence>
<comment type="domain">
    <text evidence="6">The N-terminal region contains the highly conserved SGGXDS motif, predicted to be a P-loop motif involved in ATP binding.</text>
</comment>
<dbReference type="NCBIfam" id="TIGR02432">
    <property type="entry name" value="lysidine_TilS_N"/>
    <property type="match status" value="1"/>
</dbReference>
<accession>A0A1B2EE60</accession>
<comment type="function">
    <text evidence="6">Ligates lysine onto the cytidine present at position 34 of the AUA codon-specific tRNA(Ile) that contains the anticodon CAU, in an ATP-dependent manner. Cytidine is converted to lysidine, thus changing the amino acid specificity of the tRNA from methionine to isoleucine.</text>
</comment>
<dbReference type="InterPro" id="IPR012094">
    <property type="entry name" value="tRNA_Ile_lys_synt"/>
</dbReference>
<comment type="catalytic activity">
    <reaction evidence="5 6">
        <text>cytidine(34) in tRNA(Ile2) + L-lysine + ATP = lysidine(34) in tRNA(Ile2) + AMP + diphosphate + H(+)</text>
        <dbReference type="Rhea" id="RHEA:43744"/>
        <dbReference type="Rhea" id="RHEA-COMP:10625"/>
        <dbReference type="Rhea" id="RHEA-COMP:10670"/>
        <dbReference type="ChEBI" id="CHEBI:15378"/>
        <dbReference type="ChEBI" id="CHEBI:30616"/>
        <dbReference type="ChEBI" id="CHEBI:32551"/>
        <dbReference type="ChEBI" id="CHEBI:33019"/>
        <dbReference type="ChEBI" id="CHEBI:82748"/>
        <dbReference type="ChEBI" id="CHEBI:83665"/>
        <dbReference type="ChEBI" id="CHEBI:456215"/>
        <dbReference type="EC" id="6.3.4.19"/>
    </reaction>
</comment>
<dbReference type="Pfam" id="PF01171">
    <property type="entry name" value="ATP_bind_3"/>
    <property type="match status" value="1"/>
</dbReference>
<comment type="similarity">
    <text evidence="6">Belongs to the tRNA(Ile)-lysidine synthase family.</text>
</comment>
<dbReference type="EMBL" id="CP016616">
    <property type="protein sequence ID" value="ANY78255.1"/>
    <property type="molecule type" value="Genomic_DNA"/>
</dbReference>
<dbReference type="InterPro" id="IPR012795">
    <property type="entry name" value="tRNA_Ile_lys_synt_N"/>
</dbReference>
<comment type="subcellular location">
    <subcellularLocation>
        <location evidence="6">Cytoplasm</location>
    </subcellularLocation>
</comment>
<evidence type="ECO:0000256" key="3">
    <source>
        <dbReference type="ARBA" id="ARBA00022741"/>
    </source>
</evidence>
<evidence type="ECO:0000256" key="2">
    <source>
        <dbReference type="ARBA" id="ARBA00022694"/>
    </source>
</evidence>
<sequence length="341" mass="37118">MSAPPPPDDTLPDDGLEGLFASLNHASGIVAAVSGGPDSMALMHLLARWRATAERPSVLVATIDHGLRPEAADEAAFVVREAAALGLPHRILAWSGDKPSAGIQEAAREARYRLLVGHAREEGASHLVTAHTLDDQAETVMMRLSRGSGLSGLAGMRPETDRQGIRHARPLLDWPKARLLDLCHGQGWPFVVDPSNANEDYARVRWRKLMPFLAEEGLTAERLARLAERAALADEALDLKAQEALTRTEPVLSERGLSFRGVVFAEEPFEIALRVLEQALAQAGLDLENSRLNRLESCTLRLREAVRAGEALRLTVAGALVRLDHSGQVSMAQEPPRRRGR</sequence>
<name>A0A1B2EE60_9HYPH</name>
<dbReference type="EC" id="6.3.4.19" evidence="6"/>
<dbReference type="InterPro" id="IPR014729">
    <property type="entry name" value="Rossmann-like_a/b/a_fold"/>
</dbReference>
<dbReference type="SUPFAM" id="SSF52402">
    <property type="entry name" value="Adenine nucleotide alpha hydrolases-like"/>
    <property type="match status" value="1"/>
</dbReference>
<proteinExistence type="inferred from homology"/>
<dbReference type="GO" id="GO:0005524">
    <property type="term" value="F:ATP binding"/>
    <property type="evidence" value="ECO:0007669"/>
    <property type="project" value="UniProtKB-UniRule"/>
</dbReference>
<dbReference type="OrthoDB" id="9807403at2"/>
<dbReference type="InterPro" id="IPR011063">
    <property type="entry name" value="TilS/TtcA_N"/>
</dbReference>
<dbReference type="PANTHER" id="PTHR43033:SF1">
    <property type="entry name" value="TRNA(ILE)-LYSIDINE SYNTHASE-RELATED"/>
    <property type="match status" value="1"/>
</dbReference>
<dbReference type="PANTHER" id="PTHR43033">
    <property type="entry name" value="TRNA(ILE)-LYSIDINE SYNTHASE-RELATED"/>
    <property type="match status" value="1"/>
</dbReference>
<evidence type="ECO:0000259" key="7">
    <source>
        <dbReference type="Pfam" id="PF01171"/>
    </source>
</evidence>
<evidence type="ECO:0000256" key="1">
    <source>
        <dbReference type="ARBA" id="ARBA00022598"/>
    </source>
</evidence>
<dbReference type="HAMAP" id="MF_01161">
    <property type="entry name" value="tRNA_Ile_lys_synt"/>
    <property type="match status" value="1"/>
</dbReference>
<evidence type="ECO:0000256" key="5">
    <source>
        <dbReference type="ARBA" id="ARBA00048539"/>
    </source>
</evidence>
<keyword evidence="6" id="KW-0963">Cytoplasm</keyword>
<keyword evidence="4 6" id="KW-0067">ATP-binding</keyword>
<evidence type="ECO:0000313" key="8">
    <source>
        <dbReference type="EMBL" id="ANY78255.1"/>
    </source>
</evidence>
<dbReference type="Gene3D" id="3.40.50.620">
    <property type="entry name" value="HUPs"/>
    <property type="match status" value="1"/>
</dbReference>
<dbReference type="GO" id="GO:0006400">
    <property type="term" value="P:tRNA modification"/>
    <property type="evidence" value="ECO:0007669"/>
    <property type="project" value="UniProtKB-UniRule"/>
</dbReference>
<feature type="binding site" evidence="6">
    <location>
        <begin position="34"/>
        <end position="39"/>
    </location>
    <ligand>
        <name>ATP</name>
        <dbReference type="ChEBI" id="CHEBI:30616"/>
    </ligand>
</feature>
<organism evidence="8">
    <name type="scientific">Microvirga ossetica</name>
    <dbReference type="NCBI Taxonomy" id="1882682"/>
    <lineage>
        <taxon>Bacteria</taxon>
        <taxon>Pseudomonadati</taxon>
        <taxon>Pseudomonadota</taxon>
        <taxon>Alphaproteobacteria</taxon>
        <taxon>Hyphomicrobiales</taxon>
        <taxon>Methylobacteriaceae</taxon>
        <taxon>Microvirga</taxon>
    </lineage>
</organism>
<dbReference type="CDD" id="cd01992">
    <property type="entry name" value="TilS_N"/>
    <property type="match status" value="1"/>
</dbReference>
<protein>
    <recommendedName>
        <fullName evidence="6">tRNA(Ile)-lysidine synthase</fullName>
        <ecNumber evidence="6">6.3.4.19</ecNumber>
    </recommendedName>
    <alternativeName>
        <fullName evidence="6">tRNA(Ile)-2-lysyl-cytidine synthase</fullName>
    </alternativeName>
    <alternativeName>
        <fullName evidence="6">tRNA(Ile)-lysidine synthetase</fullName>
    </alternativeName>
</protein>
<keyword evidence="2 6" id="KW-0819">tRNA processing</keyword>
<dbReference type="GO" id="GO:0032267">
    <property type="term" value="F:tRNA(Ile)-lysidine synthase activity"/>
    <property type="evidence" value="ECO:0007669"/>
    <property type="project" value="UniProtKB-EC"/>
</dbReference>
<evidence type="ECO:0000256" key="4">
    <source>
        <dbReference type="ARBA" id="ARBA00022840"/>
    </source>
</evidence>
<keyword evidence="3 6" id="KW-0547">Nucleotide-binding</keyword>
<dbReference type="KEGG" id="moc:BB934_08415"/>